<dbReference type="eggNOG" id="COG0290">
    <property type="taxonomic scope" value="Bacteria"/>
</dbReference>
<dbReference type="FunFam" id="3.10.20.80:FF:000001">
    <property type="entry name" value="Translation initiation factor IF-3"/>
    <property type="match status" value="1"/>
</dbReference>
<evidence type="ECO:0000256" key="1">
    <source>
        <dbReference type="ARBA" id="ARBA00005439"/>
    </source>
</evidence>
<dbReference type="SUPFAM" id="SSF55200">
    <property type="entry name" value="Translation initiation factor IF3, C-terminal domain"/>
    <property type="match status" value="1"/>
</dbReference>
<evidence type="ECO:0000259" key="8">
    <source>
        <dbReference type="Pfam" id="PF05198"/>
    </source>
</evidence>
<comment type="similarity">
    <text evidence="1 4 6">Belongs to the IF-3 family.</text>
</comment>
<dbReference type="FunCoup" id="E8QZE3">
    <property type="interactions" value="488"/>
</dbReference>
<gene>
    <name evidence="4" type="primary">infC</name>
    <name evidence="9" type="ordered locus">Isop_0475</name>
</gene>
<organism evidence="9 10">
    <name type="scientific">Isosphaera pallida (strain ATCC 43644 / DSM 9630 / IS1B)</name>
    <dbReference type="NCBI Taxonomy" id="575540"/>
    <lineage>
        <taxon>Bacteria</taxon>
        <taxon>Pseudomonadati</taxon>
        <taxon>Planctomycetota</taxon>
        <taxon>Planctomycetia</taxon>
        <taxon>Isosphaerales</taxon>
        <taxon>Isosphaeraceae</taxon>
        <taxon>Isosphaera</taxon>
    </lineage>
</organism>
<evidence type="ECO:0000256" key="6">
    <source>
        <dbReference type="RuleBase" id="RU000646"/>
    </source>
</evidence>
<reference key="1">
    <citation type="submission" date="2010-11" db="EMBL/GenBank/DDBJ databases">
        <title>The complete sequence of chromosome of Isophaera pallida ATCC 43644.</title>
        <authorList>
            <consortium name="US DOE Joint Genome Institute (JGI-PGF)"/>
            <person name="Lucas S."/>
            <person name="Copeland A."/>
            <person name="Lapidus A."/>
            <person name="Bruce D."/>
            <person name="Goodwin L."/>
            <person name="Pitluck S."/>
            <person name="Kyrpides N."/>
            <person name="Mavromatis K."/>
            <person name="Pagani I."/>
            <person name="Ivanova N."/>
            <person name="Saunders E."/>
            <person name="Brettin T."/>
            <person name="Detter J.C."/>
            <person name="Han C."/>
            <person name="Tapia R."/>
            <person name="Land M."/>
            <person name="Hauser L."/>
            <person name="Markowitz V."/>
            <person name="Cheng J.-F."/>
            <person name="Hugenholtz P."/>
            <person name="Woyke T."/>
            <person name="Wu D."/>
            <person name="Eisen J.A."/>
        </authorList>
    </citation>
    <scope>NUCLEOTIDE SEQUENCE</scope>
    <source>
        <strain>ATCC 43644</strain>
    </source>
</reference>
<comment type="subunit">
    <text evidence="4 6">Monomer.</text>
</comment>
<dbReference type="InterPro" id="IPR019813">
    <property type="entry name" value="Translation_initiation_fac3_CS"/>
</dbReference>
<dbReference type="GO" id="GO:0003743">
    <property type="term" value="F:translation initiation factor activity"/>
    <property type="evidence" value="ECO:0007669"/>
    <property type="project" value="UniProtKB-UniRule"/>
</dbReference>
<dbReference type="FunFam" id="3.30.110.10:FF:000001">
    <property type="entry name" value="Translation initiation factor IF-3"/>
    <property type="match status" value="1"/>
</dbReference>
<name>E8QZE3_ISOPI</name>
<dbReference type="InterPro" id="IPR036787">
    <property type="entry name" value="T_IF-3_N_sf"/>
</dbReference>
<evidence type="ECO:0000259" key="7">
    <source>
        <dbReference type="Pfam" id="PF00707"/>
    </source>
</evidence>
<dbReference type="InterPro" id="IPR036788">
    <property type="entry name" value="T_IF-3_C_sf"/>
</dbReference>
<dbReference type="NCBIfam" id="TIGR00168">
    <property type="entry name" value="infC"/>
    <property type="match status" value="1"/>
</dbReference>
<evidence type="ECO:0000256" key="2">
    <source>
        <dbReference type="ARBA" id="ARBA00022540"/>
    </source>
</evidence>
<evidence type="ECO:0000256" key="4">
    <source>
        <dbReference type="HAMAP-Rule" id="MF_00080"/>
    </source>
</evidence>
<keyword evidence="4" id="KW-0963">Cytoplasm</keyword>
<evidence type="ECO:0000256" key="3">
    <source>
        <dbReference type="ARBA" id="ARBA00022917"/>
    </source>
</evidence>
<dbReference type="PANTHER" id="PTHR10938:SF0">
    <property type="entry name" value="TRANSLATION INITIATION FACTOR IF-3, MITOCHONDRIAL"/>
    <property type="match status" value="1"/>
</dbReference>
<dbReference type="HOGENOM" id="CLU_054919_3_2_0"/>
<dbReference type="InParanoid" id="E8QZE3"/>
<keyword evidence="3 4" id="KW-0648">Protein biosynthesis</keyword>
<comment type="function">
    <text evidence="4 6">IF-3 binds to the 30S ribosomal subunit and shifts the equilibrium between 70S ribosomes and their 50S and 30S subunits in favor of the free subunits, thus enhancing the availability of 30S subunits on which protein synthesis initiation begins.</text>
</comment>
<keyword evidence="2 4" id="KW-0396">Initiation factor</keyword>
<dbReference type="GO" id="GO:0032790">
    <property type="term" value="P:ribosome disassembly"/>
    <property type="evidence" value="ECO:0007669"/>
    <property type="project" value="TreeGrafter"/>
</dbReference>
<reference evidence="9 10" key="2">
    <citation type="journal article" date="2011" name="Stand. Genomic Sci.">
        <title>Complete genome sequence of Isosphaera pallida type strain (IS1B).</title>
        <authorList>
            <consortium name="US DOE Joint Genome Institute (JGI-PGF)"/>
            <person name="Goker M."/>
            <person name="Cleland D."/>
            <person name="Saunders E."/>
            <person name="Lapidus A."/>
            <person name="Nolan M."/>
            <person name="Lucas S."/>
            <person name="Hammon N."/>
            <person name="Deshpande S."/>
            <person name="Cheng J.F."/>
            <person name="Tapia R."/>
            <person name="Han C."/>
            <person name="Goodwin L."/>
            <person name="Pitluck S."/>
            <person name="Liolios K."/>
            <person name="Pagani I."/>
            <person name="Ivanova N."/>
            <person name="Mavromatis K."/>
            <person name="Pati A."/>
            <person name="Chen A."/>
            <person name="Palaniappan K."/>
            <person name="Land M."/>
            <person name="Hauser L."/>
            <person name="Chang Y.J."/>
            <person name="Jeffries C.D."/>
            <person name="Detter J.C."/>
            <person name="Beck B."/>
            <person name="Woyke T."/>
            <person name="Bristow J."/>
            <person name="Eisen J.A."/>
            <person name="Markowitz V."/>
            <person name="Hugenholtz P."/>
            <person name="Kyrpides N.C."/>
            <person name="Klenk H.P."/>
        </authorList>
    </citation>
    <scope>NUCLEOTIDE SEQUENCE [LARGE SCALE GENOMIC DNA]</scope>
    <source>
        <strain evidence="10">ATCC 43644 / DSM 9630 / IS1B</strain>
    </source>
</reference>
<protein>
    <recommendedName>
        <fullName evidence="4 5">Translation initiation factor IF-3</fullName>
    </recommendedName>
</protein>
<dbReference type="GO" id="GO:0005829">
    <property type="term" value="C:cytosol"/>
    <property type="evidence" value="ECO:0007669"/>
    <property type="project" value="TreeGrafter"/>
</dbReference>
<dbReference type="AlphaFoldDB" id="E8QZE3"/>
<dbReference type="Pfam" id="PF05198">
    <property type="entry name" value="IF3_N"/>
    <property type="match status" value="1"/>
</dbReference>
<dbReference type="KEGG" id="ipa:Isop_0475"/>
<dbReference type="PROSITE" id="PS00938">
    <property type="entry name" value="IF3"/>
    <property type="match status" value="1"/>
</dbReference>
<dbReference type="Pfam" id="PF00707">
    <property type="entry name" value="IF3_C"/>
    <property type="match status" value="1"/>
</dbReference>
<dbReference type="GO" id="GO:0043022">
    <property type="term" value="F:ribosome binding"/>
    <property type="evidence" value="ECO:0007669"/>
    <property type="project" value="UniProtKB-ARBA"/>
</dbReference>
<dbReference type="HAMAP" id="MF_00080">
    <property type="entry name" value="IF_3"/>
    <property type="match status" value="1"/>
</dbReference>
<feature type="domain" description="Translation initiation factor 3 C-terminal" evidence="7">
    <location>
        <begin position="88"/>
        <end position="171"/>
    </location>
</feature>
<dbReference type="InterPro" id="IPR001288">
    <property type="entry name" value="Translation_initiation_fac_3"/>
</dbReference>
<dbReference type="Gene3D" id="3.30.110.10">
    <property type="entry name" value="Translation initiation factor 3 (IF-3), C-terminal domain"/>
    <property type="match status" value="1"/>
</dbReference>
<dbReference type="PANTHER" id="PTHR10938">
    <property type="entry name" value="TRANSLATION INITIATION FACTOR IF-3"/>
    <property type="match status" value="1"/>
</dbReference>
<dbReference type="InterPro" id="IPR019814">
    <property type="entry name" value="Translation_initiation_fac_3_N"/>
</dbReference>
<dbReference type="EMBL" id="CP002353">
    <property type="protein sequence ID" value="ADV61070.1"/>
    <property type="molecule type" value="Genomic_DNA"/>
</dbReference>
<dbReference type="SUPFAM" id="SSF54364">
    <property type="entry name" value="Translation initiation factor IF3, N-terminal domain"/>
    <property type="match status" value="1"/>
</dbReference>
<feature type="domain" description="Translation initiation factor 3 N-terminal" evidence="8">
    <location>
        <begin position="12"/>
        <end position="80"/>
    </location>
</feature>
<comment type="subcellular location">
    <subcellularLocation>
        <location evidence="4 6">Cytoplasm</location>
    </subcellularLocation>
</comment>
<evidence type="ECO:0000313" key="10">
    <source>
        <dbReference type="Proteomes" id="UP000008631"/>
    </source>
</evidence>
<accession>E8QZE3</accession>
<proteinExistence type="inferred from homology"/>
<dbReference type="RefSeq" id="WP_013563359.1">
    <property type="nucleotide sequence ID" value="NC_014962.1"/>
</dbReference>
<dbReference type="OrthoDB" id="9806014at2"/>
<evidence type="ECO:0000256" key="5">
    <source>
        <dbReference type="NCBIfam" id="TIGR00168"/>
    </source>
</evidence>
<dbReference type="Proteomes" id="UP000008631">
    <property type="component" value="Chromosome"/>
</dbReference>
<evidence type="ECO:0000313" key="9">
    <source>
        <dbReference type="EMBL" id="ADV61070.1"/>
    </source>
</evidence>
<dbReference type="GO" id="GO:0016020">
    <property type="term" value="C:membrane"/>
    <property type="evidence" value="ECO:0007669"/>
    <property type="project" value="TreeGrafter"/>
</dbReference>
<dbReference type="STRING" id="575540.Isop_0475"/>
<dbReference type="Gene3D" id="3.10.20.80">
    <property type="entry name" value="Translation initiation factor 3 (IF-3), N-terminal domain"/>
    <property type="match status" value="1"/>
</dbReference>
<keyword evidence="10" id="KW-1185">Reference proteome</keyword>
<sequence>MPNAAPDRGLRINEQIRISPIRVVSADGEMLGILPRERALELAREAGLDLVEVSPNERPPVCKIMDYGKFKYEQKKKASKNKPHQAVLKEIRVRPKTGEHDIEFKVKQARGFLADKDKVQLVVQFRGRELAHIEEGRKVMNEVLQMLEDVAKIERAPTMENRKMIAIVAPKV</sequence>
<dbReference type="InterPro" id="IPR019815">
    <property type="entry name" value="Translation_initiation_fac_3_C"/>
</dbReference>